<gene>
    <name evidence="2" type="ORF">EBQ25_02225</name>
</gene>
<reference evidence="2 3" key="1">
    <citation type="submission" date="2018-10" db="EMBL/GenBank/DDBJ databases">
        <title>Comamonadaceae CDC group NO-1 genome sequencing and assembly.</title>
        <authorList>
            <person name="Bernier A.-M."/>
            <person name="Bernard K."/>
        </authorList>
    </citation>
    <scope>NUCLEOTIDE SEQUENCE [LARGE SCALE GENOMIC DNA]</scope>
    <source>
        <strain evidence="2 3">NML161473</strain>
    </source>
</reference>
<protein>
    <submittedName>
        <fullName evidence="2">Uncharacterized protein</fullName>
    </submittedName>
</protein>
<organism evidence="2 3">
    <name type="scientific">Allofranklinella schreckenbergeri</name>
    <dbReference type="NCBI Taxonomy" id="1076744"/>
    <lineage>
        <taxon>Bacteria</taxon>
        <taxon>Pseudomonadati</taxon>
        <taxon>Pseudomonadota</taxon>
        <taxon>Betaproteobacteria</taxon>
        <taxon>Burkholderiales</taxon>
        <taxon>Comamonadaceae</taxon>
        <taxon>Allofranklinella</taxon>
    </lineage>
</organism>
<accession>A0A3M6QG48</accession>
<keyword evidence="3" id="KW-1185">Reference proteome</keyword>
<feature type="compositionally biased region" description="Low complexity" evidence="1">
    <location>
        <begin position="48"/>
        <end position="60"/>
    </location>
</feature>
<evidence type="ECO:0000256" key="1">
    <source>
        <dbReference type="SAM" id="MobiDB-lite"/>
    </source>
</evidence>
<sequence length="92" mass="10135">MIGLHRKKESRHDATHPRPCPRPGPSPAPSALENPHRAGPGGRRRRLAMASAARAPTPAARRAKPERALERLARWPAGGSARRQRPARRRPP</sequence>
<feature type="compositionally biased region" description="Basic and acidic residues" evidence="1">
    <location>
        <begin position="63"/>
        <end position="73"/>
    </location>
</feature>
<comment type="caution">
    <text evidence="2">The sequence shown here is derived from an EMBL/GenBank/DDBJ whole genome shotgun (WGS) entry which is preliminary data.</text>
</comment>
<dbReference type="Proteomes" id="UP000267035">
    <property type="component" value="Unassembled WGS sequence"/>
</dbReference>
<dbReference type="AlphaFoldDB" id="A0A3M6QG48"/>
<proteinExistence type="predicted"/>
<evidence type="ECO:0000313" key="3">
    <source>
        <dbReference type="Proteomes" id="UP000267035"/>
    </source>
</evidence>
<dbReference type="EMBL" id="RDQL01000002">
    <property type="protein sequence ID" value="RMX02066.1"/>
    <property type="molecule type" value="Genomic_DNA"/>
</dbReference>
<feature type="region of interest" description="Disordered" evidence="1">
    <location>
        <begin position="1"/>
        <end position="92"/>
    </location>
</feature>
<name>A0A3M6QG48_9BURK</name>
<feature type="compositionally biased region" description="Pro residues" evidence="1">
    <location>
        <begin position="18"/>
        <end position="28"/>
    </location>
</feature>
<feature type="compositionally biased region" description="Basic residues" evidence="1">
    <location>
        <begin position="82"/>
        <end position="92"/>
    </location>
</feature>
<evidence type="ECO:0000313" key="2">
    <source>
        <dbReference type="EMBL" id="RMX02066.1"/>
    </source>
</evidence>